<evidence type="ECO:0000256" key="1">
    <source>
        <dbReference type="SAM" id="SignalP"/>
    </source>
</evidence>
<proteinExistence type="predicted"/>
<evidence type="ECO:0000313" key="3">
    <source>
        <dbReference type="Proteomes" id="UP000246894"/>
    </source>
</evidence>
<dbReference type="AlphaFoldDB" id="A0A2Z3S121"/>
<name>A0A2Z3S121_9MICO</name>
<reference evidence="2 3" key="1">
    <citation type="submission" date="2017-10" db="EMBL/GenBank/DDBJ databases">
        <title>Genome of an Actinobacterium that displays light-enhanced growth.</title>
        <authorList>
            <person name="Maresca J.A."/>
            <person name="Hempel P."/>
            <person name="Shevchenko O."/>
            <person name="Miller K.J."/>
            <person name="Hahn M.W."/>
        </authorList>
    </citation>
    <scope>NUCLEOTIDE SEQUENCE [LARGE SCALE GENOMIC DNA]</scope>
    <source>
        <strain evidence="2 3">MWH-Mo1</strain>
    </source>
</reference>
<evidence type="ECO:0000313" key="2">
    <source>
        <dbReference type="EMBL" id="AWR20778.1"/>
    </source>
</evidence>
<protein>
    <submittedName>
        <fullName evidence="2">Uncharacterized protein</fullName>
    </submittedName>
</protein>
<gene>
    <name evidence="2" type="ORF">AURMO_00159</name>
</gene>
<keyword evidence="3" id="KW-1185">Reference proteome</keyword>
<accession>A0A2Z3S121</accession>
<organism evidence="2 3">
    <name type="scientific">Aurantimicrobium photophilum</name>
    <dbReference type="NCBI Taxonomy" id="1987356"/>
    <lineage>
        <taxon>Bacteria</taxon>
        <taxon>Bacillati</taxon>
        <taxon>Actinomycetota</taxon>
        <taxon>Actinomycetes</taxon>
        <taxon>Micrococcales</taxon>
        <taxon>Microbacteriaceae</taxon>
        <taxon>Aurantimicrobium</taxon>
    </lineage>
</organism>
<sequence length="73" mass="7919" precursor="true">MSPTGWFVHRLSIFAVLSRVFALLGTSLNGATAQAVNNDTLTVYYDAPFVQSSYLSGTANTLRETLQPRPVKG</sequence>
<dbReference type="EMBL" id="CP023994">
    <property type="protein sequence ID" value="AWR20778.1"/>
    <property type="molecule type" value="Genomic_DNA"/>
</dbReference>
<feature type="signal peptide" evidence="1">
    <location>
        <begin position="1"/>
        <end position="35"/>
    </location>
</feature>
<dbReference type="KEGG" id="aum:AURMO_00159"/>
<feature type="chain" id="PRO_5016425790" evidence="1">
    <location>
        <begin position="36"/>
        <end position="73"/>
    </location>
</feature>
<keyword evidence="1" id="KW-0732">Signal</keyword>
<dbReference type="Proteomes" id="UP000246894">
    <property type="component" value="Chromosome"/>
</dbReference>